<evidence type="ECO:0000259" key="6">
    <source>
        <dbReference type="PROSITE" id="PS51733"/>
    </source>
</evidence>
<comment type="catalytic activity">
    <reaction evidence="5">
        <text>biotin + L-lysyl-[protein] + ATP = N(6)-biotinyl-L-lysyl-[protein] + AMP + diphosphate + H(+)</text>
        <dbReference type="Rhea" id="RHEA:11756"/>
        <dbReference type="Rhea" id="RHEA-COMP:9752"/>
        <dbReference type="Rhea" id="RHEA-COMP:10505"/>
        <dbReference type="ChEBI" id="CHEBI:15378"/>
        <dbReference type="ChEBI" id="CHEBI:29969"/>
        <dbReference type="ChEBI" id="CHEBI:30616"/>
        <dbReference type="ChEBI" id="CHEBI:33019"/>
        <dbReference type="ChEBI" id="CHEBI:57586"/>
        <dbReference type="ChEBI" id="CHEBI:83144"/>
        <dbReference type="ChEBI" id="CHEBI:456215"/>
        <dbReference type="EC" id="6.3.4.15"/>
    </reaction>
</comment>
<evidence type="ECO:0000256" key="1">
    <source>
        <dbReference type="ARBA" id="ARBA00022598"/>
    </source>
</evidence>
<keyword evidence="3 5" id="KW-0067">ATP-binding</keyword>
<dbReference type="CDD" id="cd16442">
    <property type="entry name" value="BPL"/>
    <property type="match status" value="1"/>
</dbReference>
<feature type="binding site" evidence="5">
    <location>
        <position position="187"/>
    </location>
    <ligand>
        <name>biotin</name>
        <dbReference type="ChEBI" id="CHEBI:57586"/>
    </ligand>
</feature>
<dbReference type="SUPFAM" id="SSF55681">
    <property type="entry name" value="Class II aaRS and biotin synthetases"/>
    <property type="match status" value="1"/>
</dbReference>
<dbReference type="InterPro" id="IPR036388">
    <property type="entry name" value="WH-like_DNA-bd_sf"/>
</dbReference>
<protein>
    <recommendedName>
        <fullName evidence="5">Bifunctional ligase/repressor BirA</fullName>
    </recommendedName>
    <alternativeName>
        <fullName evidence="5">Biotin--[acetyl-CoA-carboxylase] ligase</fullName>
        <ecNumber evidence="5">6.3.4.15</ecNumber>
    </alternativeName>
    <alternativeName>
        <fullName evidence="5">Biotin--protein ligase</fullName>
    </alternativeName>
    <alternativeName>
        <fullName evidence="5">Biotin-[acetyl-CoA carboxylase] synthetase</fullName>
    </alternativeName>
</protein>
<dbReference type="SUPFAM" id="SSF46785">
    <property type="entry name" value="Winged helix' DNA-binding domain"/>
    <property type="match status" value="1"/>
</dbReference>
<dbReference type="InterPro" id="IPR004408">
    <property type="entry name" value="Biotin_CoA_COase_ligase"/>
</dbReference>
<keyword evidence="5" id="KW-0804">Transcription</keyword>
<dbReference type="InterPro" id="IPR004143">
    <property type="entry name" value="BPL_LPL_catalytic"/>
</dbReference>
<sequence>MSEKETLLDVLLASSQEFVSGEEISRRLSISRAAVWKQINKLREAGYEFEAVPNRGYRILRKPERLEALSLLKALKTSAIGRKVKMIESTVSTQEEARMLAEEGAPEGTLVIAEEQTGGKGRMGRKWYSPKGKGIWMSLVLRPEQPMHYMPQLTLLTGVAVCRAVRKVSSVEAGLKWPNDLLVNGRKICGILLESAAEDEYVRYCIAGIGISVNLDPEDYPEELAGVATSLKIESGEQVERATLIASVLEEFENLYGLYQQEGFGPIASLWEALSVTLGKPVTVNTARGLVEGTAAKLDQTGALLMDIGDGQLVPIFSGDVELRR</sequence>
<dbReference type="EMBL" id="JALIRP010000002">
    <property type="protein sequence ID" value="MCJ8011051.1"/>
    <property type="molecule type" value="Genomic_DNA"/>
</dbReference>
<gene>
    <name evidence="5" type="primary">birA</name>
    <name evidence="7" type="ORF">MUG84_04745</name>
</gene>
<keyword evidence="5" id="KW-0805">Transcription regulation</keyword>
<name>A0A9X1WM73_9BACL</name>
<dbReference type="GO" id="GO:0005737">
    <property type="term" value="C:cytoplasm"/>
    <property type="evidence" value="ECO:0007669"/>
    <property type="project" value="TreeGrafter"/>
</dbReference>
<keyword evidence="4 5" id="KW-0092">Biotin</keyword>
<dbReference type="Pfam" id="PF02237">
    <property type="entry name" value="BPL_C"/>
    <property type="match status" value="1"/>
</dbReference>
<feature type="binding site" evidence="5">
    <location>
        <position position="116"/>
    </location>
    <ligand>
        <name>biotin</name>
        <dbReference type="ChEBI" id="CHEBI:57586"/>
    </ligand>
</feature>
<evidence type="ECO:0000256" key="5">
    <source>
        <dbReference type="HAMAP-Rule" id="MF_00978"/>
    </source>
</evidence>
<evidence type="ECO:0000256" key="4">
    <source>
        <dbReference type="ARBA" id="ARBA00023267"/>
    </source>
</evidence>
<keyword evidence="8" id="KW-1185">Reference proteome</keyword>
<comment type="function">
    <text evidence="5">Acts both as a biotin--[acetyl-CoA-carboxylase] ligase and a repressor.</text>
</comment>
<dbReference type="GO" id="GO:0004077">
    <property type="term" value="F:biotin--[biotin carboxyl-carrier protein] ligase activity"/>
    <property type="evidence" value="ECO:0007669"/>
    <property type="project" value="UniProtKB-UniRule"/>
</dbReference>
<dbReference type="PROSITE" id="PS51733">
    <property type="entry name" value="BPL_LPL_CATALYTIC"/>
    <property type="match status" value="1"/>
</dbReference>
<dbReference type="EC" id="6.3.4.15" evidence="5"/>
<dbReference type="Gene3D" id="3.30.930.10">
    <property type="entry name" value="Bira Bifunctional Protein, Domain 2"/>
    <property type="match status" value="1"/>
</dbReference>
<evidence type="ECO:0000313" key="7">
    <source>
        <dbReference type="EMBL" id="MCJ8011051.1"/>
    </source>
</evidence>
<dbReference type="InterPro" id="IPR008988">
    <property type="entry name" value="Transcriptional_repressor_C"/>
</dbReference>
<keyword evidence="1 5" id="KW-0436">Ligase</keyword>
<dbReference type="HAMAP" id="MF_00978">
    <property type="entry name" value="Bifunct_BirA"/>
    <property type="match status" value="1"/>
</dbReference>
<dbReference type="InterPro" id="IPR030855">
    <property type="entry name" value="Bifunct_BirA"/>
</dbReference>
<dbReference type="Proteomes" id="UP001139347">
    <property type="component" value="Unassembled WGS sequence"/>
</dbReference>
<comment type="similarity">
    <text evidence="5">Belongs to the biotin--protein ligase family.</text>
</comment>
<dbReference type="PANTHER" id="PTHR12835:SF5">
    <property type="entry name" value="BIOTIN--PROTEIN LIGASE"/>
    <property type="match status" value="1"/>
</dbReference>
<dbReference type="Gene3D" id="2.30.30.100">
    <property type="match status" value="1"/>
</dbReference>
<proteinExistence type="inferred from homology"/>
<feature type="domain" description="BPL/LPL catalytic" evidence="6">
    <location>
        <begin position="63"/>
        <end position="260"/>
    </location>
</feature>
<keyword evidence="5" id="KW-0678">Repressor</keyword>
<evidence type="ECO:0000256" key="3">
    <source>
        <dbReference type="ARBA" id="ARBA00022840"/>
    </source>
</evidence>
<comment type="caution">
    <text evidence="7">The sequence shown here is derived from an EMBL/GenBank/DDBJ whole genome shotgun (WGS) entry which is preliminary data.</text>
</comment>
<dbReference type="GO" id="GO:0005524">
    <property type="term" value="F:ATP binding"/>
    <property type="evidence" value="ECO:0007669"/>
    <property type="project" value="UniProtKB-UniRule"/>
</dbReference>
<dbReference type="Pfam" id="PF08279">
    <property type="entry name" value="HTH_11"/>
    <property type="match status" value="1"/>
</dbReference>
<dbReference type="Gene3D" id="1.10.10.10">
    <property type="entry name" value="Winged helix-like DNA-binding domain superfamily/Winged helix DNA-binding domain"/>
    <property type="match status" value="1"/>
</dbReference>
<reference evidence="7" key="1">
    <citation type="submission" date="2022-04" db="EMBL/GenBank/DDBJ databases">
        <title>Paenibacillus mangrovi sp. nov., a novel endophytic bacterium isolated from bark of Kandelia candel.</title>
        <authorList>
            <person name="Tuo L."/>
        </authorList>
    </citation>
    <scope>NUCLEOTIDE SEQUENCE</scope>
    <source>
        <strain evidence="7">KQZ6P-2</strain>
    </source>
</reference>
<organism evidence="7 8">
    <name type="scientific">Paenibacillus mangrovi</name>
    <dbReference type="NCBI Taxonomy" id="2931978"/>
    <lineage>
        <taxon>Bacteria</taxon>
        <taxon>Bacillati</taxon>
        <taxon>Bacillota</taxon>
        <taxon>Bacilli</taxon>
        <taxon>Bacillales</taxon>
        <taxon>Paenibacillaceae</taxon>
        <taxon>Paenibacillus</taxon>
    </lineage>
</organism>
<dbReference type="GO" id="GO:0009249">
    <property type="term" value="P:protein lipoylation"/>
    <property type="evidence" value="ECO:0007669"/>
    <property type="project" value="UniProtKB-ARBA"/>
</dbReference>
<comment type="caution">
    <text evidence="5">Lacks conserved residue(s) required for the propagation of feature annotation.</text>
</comment>
<dbReference type="InterPro" id="IPR045864">
    <property type="entry name" value="aa-tRNA-synth_II/BPL/LPL"/>
</dbReference>
<dbReference type="InterPro" id="IPR013196">
    <property type="entry name" value="HTH_11"/>
</dbReference>
<dbReference type="InterPro" id="IPR003142">
    <property type="entry name" value="BPL_C"/>
</dbReference>
<feature type="DNA-binding region" description="H-T-H motif" evidence="5">
    <location>
        <begin position="21"/>
        <end position="40"/>
    </location>
</feature>
<dbReference type="NCBIfam" id="TIGR00121">
    <property type="entry name" value="birA_ligase"/>
    <property type="match status" value="1"/>
</dbReference>
<evidence type="ECO:0000313" key="8">
    <source>
        <dbReference type="Proteomes" id="UP001139347"/>
    </source>
</evidence>
<dbReference type="RefSeq" id="WP_244721108.1">
    <property type="nucleotide sequence ID" value="NZ_JALIRP010000002.1"/>
</dbReference>
<dbReference type="GO" id="GO:0006355">
    <property type="term" value="P:regulation of DNA-templated transcription"/>
    <property type="evidence" value="ECO:0007669"/>
    <property type="project" value="UniProtKB-UniRule"/>
</dbReference>
<dbReference type="GO" id="GO:0016740">
    <property type="term" value="F:transferase activity"/>
    <property type="evidence" value="ECO:0007669"/>
    <property type="project" value="UniProtKB-ARBA"/>
</dbReference>
<keyword evidence="5" id="KW-0238">DNA-binding</keyword>
<evidence type="ECO:0000256" key="2">
    <source>
        <dbReference type="ARBA" id="ARBA00022741"/>
    </source>
</evidence>
<dbReference type="AlphaFoldDB" id="A0A9X1WM73"/>
<keyword evidence="2 5" id="KW-0547">Nucleotide-binding</keyword>
<dbReference type="PANTHER" id="PTHR12835">
    <property type="entry name" value="BIOTIN PROTEIN LIGASE"/>
    <property type="match status" value="1"/>
</dbReference>
<dbReference type="SUPFAM" id="SSF50037">
    <property type="entry name" value="C-terminal domain of transcriptional repressors"/>
    <property type="match status" value="1"/>
</dbReference>
<accession>A0A9X1WM73</accession>
<dbReference type="GO" id="GO:0003677">
    <property type="term" value="F:DNA binding"/>
    <property type="evidence" value="ECO:0007669"/>
    <property type="project" value="UniProtKB-UniRule"/>
</dbReference>
<dbReference type="Pfam" id="PF03099">
    <property type="entry name" value="BPL_LplA_LipB"/>
    <property type="match status" value="1"/>
</dbReference>
<dbReference type="InterPro" id="IPR036390">
    <property type="entry name" value="WH_DNA-bd_sf"/>
</dbReference>